<keyword evidence="5" id="KW-1185">Reference proteome</keyword>
<feature type="compositionally biased region" description="Basic residues" evidence="1">
    <location>
        <begin position="20"/>
        <end position="29"/>
    </location>
</feature>
<feature type="region of interest" description="Disordered" evidence="1">
    <location>
        <begin position="82"/>
        <end position="110"/>
    </location>
</feature>
<protein>
    <recommendedName>
        <fullName evidence="3">SPOR domain-containing protein</fullName>
    </recommendedName>
</protein>
<dbReference type="Proteomes" id="UP001320119">
    <property type="component" value="Chromosome"/>
</dbReference>
<accession>A0AAN1WGH7</accession>
<evidence type="ECO:0000259" key="3">
    <source>
        <dbReference type="PROSITE" id="PS51724"/>
    </source>
</evidence>
<reference evidence="4 5" key="1">
    <citation type="journal article" date="2022" name="IScience">
        <title>An ultrasensitive nanofiber-based assay for enzymatic hydrolysis and deep-sea microbial degradation of cellulose.</title>
        <authorList>
            <person name="Tsudome M."/>
            <person name="Tachioka M."/>
            <person name="Miyazaki M."/>
            <person name="Uchimura K."/>
            <person name="Tsuda M."/>
            <person name="Takaki Y."/>
            <person name="Deguchi S."/>
        </authorList>
    </citation>
    <scope>NUCLEOTIDE SEQUENCE [LARGE SCALE GENOMIC DNA]</scope>
    <source>
        <strain evidence="4 5">GE09</strain>
    </source>
</reference>
<feature type="region of interest" description="Disordered" evidence="1">
    <location>
        <begin position="1"/>
        <end position="35"/>
    </location>
</feature>
<dbReference type="InterPro" id="IPR052521">
    <property type="entry name" value="Cell_div_SPOR-domain"/>
</dbReference>
<organism evidence="4 5">
    <name type="scientific">Marinagarivorans cellulosilyticus</name>
    <dbReference type="NCBI Taxonomy" id="2721545"/>
    <lineage>
        <taxon>Bacteria</taxon>
        <taxon>Pseudomonadati</taxon>
        <taxon>Pseudomonadota</taxon>
        <taxon>Gammaproteobacteria</taxon>
        <taxon>Cellvibrionales</taxon>
        <taxon>Cellvibrionaceae</taxon>
        <taxon>Marinagarivorans</taxon>
    </lineage>
</organism>
<gene>
    <name evidence="4" type="ORF">MARGE09_P1378</name>
</gene>
<dbReference type="EMBL" id="AP023086">
    <property type="protein sequence ID" value="BCD97177.1"/>
    <property type="molecule type" value="Genomic_DNA"/>
</dbReference>
<dbReference type="Gene3D" id="3.30.70.1070">
    <property type="entry name" value="Sporulation related repeat"/>
    <property type="match status" value="1"/>
</dbReference>
<dbReference type="KEGG" id="marq:MARGE09_P1378"/>
<dbReference type="PROSITE" id="PS51724">
    <property type="entry name" value="SPOR"/>
    <property type="match status" value="1"/>
</dbReference>
<dbReference type="SUPFAM" id="SSF110997">
    <property type="entry name" value="Sporulation related repeat"/>
    <property type="match status" value="1"/>
</dbReference>
<proteinExistence type="predicted"/>
<name>A0AAN1WGH7_9GAMM</name>
<dbReference type="PANTHER" id="PTHR38687:SF1">
    <property type="entry name" value="CELL DIVISION PROTEIN DEDD"/>
    <property type="match status" value="1"/>
</dbReference>
<evidence type="ECO:0000313" key="4">
    <source>
        <dbReference type="EMBL" id="BCD97177.1"/>
    </source>
</evidence>
<feature type="transmembrane region" description="Helical" evidence="2">
    <location>
        <begin position="41"/>
        <end position="59"/>
    </location>
</feature>
<evidence type="ECO:0000256" key="2">
    <source>
        <dbReference type="SAM" id="Phobius"/>
    </source>
</evidence>
<evidence type="ECO:0000313" key="5">
    <source>
        <dbReference type="Proteomes" id="UP001320119"/>
    </source>
</evidence>
<dbReference type="InterPro" id="IPR007730">
    <property type="entry name" value="SPOR-like_dom"/>
</dbReference>
<keyword evidence="2" id="KW-1133">Transmembrane helix</keyword>
<sequence>MAHDYAKKPRANAKTAPKAKAARTTKRARRAPEPPAKSIPGWLWLLVGLAMGAFVMFLVRLADVDTAESTAAPTPVVAPAVKAAPEKTTRTAPAKTAAKPQTPAPKAEPQKPRFDFYHMLKENEVPVAAPSGDTAQAKAKPERIFILQVASFKKPEDAEQLKVELLLLNLEARTEEVKVRNGETWHRVLAGPFKTRSQLAKARSTLISNGHQALVMEYKGPK</sequence>
<feature type="compositionally biased region" description="Low complexity" evidence="1">
    <location>
        <begin position="90"/>
        <end position="107"/>
    </location>
</feature>
<keyword evidence="2" id="KW-0812">Transmembrane</keyword>
<dbReference type="RefSeq" id="WP_236986652.1">
    <property type="nucleotide sequence ID" value="NZ_AP023086.1"/>
</dbReference>
<dbReference type="GO" id="GO:0032153">
    <property type="term" value="C:cell division site"/>
    <property type="evidence" value="ECO:0007669"/>
    <property type="project" value="TreeGrafter"/>
</dbReference>
<dbReference type="Pfam" id="PF05036">
    <property type="entry name" value="SPOR"/>
    <property type="match status" value="1"/>
</dbReference>
<dbReference type="PANTHER" id="PTHR38687">
    <property type="entry name" value="CELL DIVISION PROTEIN DEDD-RELATED"/>
    <property type="match status" value="1"/>
</dbReference>
<evidence type="ECO:0000256" key="1">
    <source>
        <dbReference type="SAM" id="MobiDB-lite"/>
    </source>
</evidence>
<dbReference type="InterPro" id="IPR036680">
    <property type="entry name" value="SPOR-like_sf"/>
</dbReference>
<dbReference type="AlphaFoldDB" id="A0AAN1WGH7"/>
<dbReference type="GO" id="GO:0032506">
    <property type="term" value="P:cytokinetic process"/>
    <property type="evidence" value="ECO:0007669"/>
    <property type="project" value="TreeGrafter"/>
</dbReference>
<keyword evidence="2" id="KW-0472">Membrane</keyword>
<feature type="domain" description="SPOR" evidence="3">
    <location>
        <begin position="139"/>
        <end position="218"/>
    </location>
</feature>
<dbReference type="GO" id="GO:0030428">
    <property type="term" value="C:cell septum"/>
    <property type="evidence" value="ECO:0007669"/>
    <property type="project" value="TreeGrafter"/>
</dbReference>
<dbReference type="GO" id="GO:0042834">
    <property type="term" value="F:peptidoglycan binding"/>
    <property type="evidence" value="ECO:0007669"/>
    <property type="project" value="InterPro"/>
</dbReference>